<accession>A0AAU6R5M4</accession>
<gene>
    <name evidence="1" type="ORF">EKO22_13155</name>
</gene>
<evidence type="ECO:0000313" key="1">
    <source>
        <dbReference type="EMBL" id="WZE38277.1"/>
    </source>
</evidence>
<proteinExistence type="predicted"/>
<dbReference type="AlphaFoldDB" id="A0AAU6R5M4"/>
<dbReference type="RefSeq" id="WP_208678008.1">
    <property type="nucleotide sequence ID" value="NZ_CP034671.2"/>
</dbReference>
<name>A0AAU6R5M4_SYNEL</name>
<protein>
    <submittedName>
        <fullName evidence="1">Uncharacterized protein</fullName>
    </submittedName>
</protein>
<organism evidence="1">
    <name type="scientific">Synechococcus elongatus PCC 11802</name>
    <dbReference type="NCBI Taxonomy" id="2283154"/>
    <lineage>
        <taxon>Bacteria</taxon>
        <taxon>Bacillati</taxon>
        <taxon>Cyanobacteriota</taxon>
        <taxon>Cyanophyceae</taxon>
        <taxon>Synechococcales</taxon>
        <taxon>Synechococcaceae</taxon>
        <taxon>Synechococcus</taxon>
    </lineage>
</organism>
<dbReference type="EMBL" id="CP034671">
    <property type="protein sequence ID" value="WZE38277.1"/>
    <property type="molecule type" value="Genomic_DNA"/>
</dbReference>
<sequence>MSHPVTSLSPQTDRWLAPLAIALFIWQSSGQDAAALLQDWEAIAADLWHRQPQPAPEGIETLPCRYLQRGIALQQSSSELLPELSLLWAIAQRQDRDREVMALELADLGRRFGTVILPLHWWRSLPQARLQFLCQQLGAWQAGYRQPPMQQGV</sequence>
<reference evidence="1" key="1">
    <citation type="submission" date="2024-01" db="EMBL/GenBank/DDBJ databases">
        <title>Synechococcus elongatus PCC 11802, a close yet different native of Synechococcus elongatus PCC 11801.</title>
        <authorList>
            <person name="Jaiswal D."/>
            <person name="Sengupta A."/>
            <person name="Sengupta S."/>
            <person name="Pakrasi H.B."/>
            <person name="Wangikar P."/>
        </authorList>
    </citation>
    <scope>NUCLEOTIDE SEQUENCE</scope>
    <source>
        <strain evidence="1">PCC 11802</strain>
    </source>
</reference>